<organism evidence="8 9">
    <name type="scientific">Paraglomus brasilianum</name>
    <dbReference type="NCBI Taxonomy" id="144538"/>
    <lineage>
        <taxon>Eukaryota</taxon>
        <taxon>Fungi</taxon>
        <taxon>Fungi incertae sedis</taxon>
        <taxon>Mucoromycota</taxon>
        <taxon>Glomeromycotina</taxon>
        <taxon>Glomeromycetes</taxon>
        <taxon>Paraglomerales</taxon>
        <taxon>Paraglomeraceae</taxon>
        <taxon>Paraglomus</taxon>
    </lineage>
</organism>
<sequence>MSLDIGKSVVCLVYQRYPTAFHYCSRCNTDYTTCTYLSICAVCLPEIAEKQSQNWTSGNADVDNFILDAQRSAKAISEIIEWIPYDDFINGESLARGGFSIIYKATWKQGPWTTRVNEYEIPAYCEREGPTEVVLKELIGSQNISTRYLKEVQLYLLFIKKYKHQGPRVYGITKNHATNNFVLVMEFIHGGDLRHLLIKNPKKFTWERRISFLCKLAYQLQSLHKENFIHGDFHSGNILCNSDEDFKSISVIITDMGLAGPSDTDKKHNDNEHEALYGVIAYTAPEVLQGQPKSKASDVYAFGIIMWEISSGKPAFYEYDDMVCLKLNVCGGVRPDIVSDTPDCYIELMKRCWAHDPKDIASDISQEVRSYKVIEEFTETNSPPKNTDATSNSTANASLKPTAVLGVTTKKINLPISKPVLKLDDDDLTEENQDEKKKEEEKSMKSTNNSSQCEGGLGVGSNKRKFIKYSDTYKPGMVRVGSKWVYPEDEITDGGTWEHKKRAEEMKRTAEQAAILTQQAEVKRAHHIADFLPKEELEKFEQKVKAVKTGTPDPLHEDYAQNKLDQNNIGFKMLMKQGWQAGTGLGKTGDGVVAPVNKADSRPQGAGLGQEKPDGVAEEDDEFEIYQGKREEEEELSVVWDGYFYSRRGSCDIWTGNNPRRPYY</sequence>
<dbReference type="Gene3D" id="1.10.510.10">
    <property type="entry name" value="Transferase(Phosphotransferase) domain 1"/>
    <property type="match status" value="1"/>
</dbReference>
<feature type="compositionally biased region" description="Polar residues" evidence="5">
    <location>
        <begin position="379"/>
        <end position="395"/>
    </location>
</feature>
<comment type="caution">
    <text evidence="8">The sequence shown here is derived from an EMBL/GenBank/DDBJ whole genome shotgun (WGS) entry which is preliminary data.</text>
</comment>
<evidence type="ECO:0000259" key="6">
    <source>
        <dbReference type="PROSITE" id="PS50011"/>
    </source>
</evidence>
<protein>
    <submittedName>
        <fullName evidence="8">8348_t:CDS:1</fullName>
    </submittedName>
</protein>
<dbReference type="SMART" id="SM00443">
    <property type="entry name" value="G_patch"/>
    <property type="match status" value="1"/>
</dbReference>
<dbReference type="InterPro" id="IPR001245">
    <property type="entry name" value="Ser-Thr/Tyr_kinase_cat_dom"/>
</dbReference>
<evidence type="ECO:0000313" key="8">
    <source>
        <dbReference type="EMBL" id="CAG8506129.1"/>
    </source>
</evidence>
<dbReference type="GO" id="GO:0005654">
    <property type="term" value="C:nucleoplasm"/>
    <property type="evidence" value="ECO:0007669"/>
    <property type="project" value="TreeGrafter"/>
</dbReference>
<proteinExistence type="predicted"/>
<evidence type="ECO:0000256" key="3">
    <source>
        <dbReference type="ARBA" id="ARBA00023187"/>
    </source>
</evidence>
<dbReference type="Pfam" id="PF01585">
    <property type="entry name" value="G-patch"/>
    <property type="match status" value="1"/>
</dbReference>
<reference evidence="8" key="1">
    <citation type="submission" date="2021-06" db="EMBL/GenBank/DDBJ databases">
        <authorList>
            <person name="Kallberg Y."/>
            <person name="Tangrot J."/>
            <person name="Rosling A."/>
        </authorList>
    </citation>
    <scope>NUCLEOTIDE SEQUENCE</scope>
    <source>
        <strain evidence="8">BR232B</strain>
    </source>
</reference>
<evidence type="ECO:0000256" key="4">
    <source>
        <dbReference type="ARBA" id="ARBA00023242"/>
    </source>
</evidence>
<gene>
    <name evidence="8" type="ORF">PBRASI_LOCUS2866</name>
</gene>
<keyword evidence="4" id="KW-0539">Nucleus</keyword>
<dbReference type="OrthoDB" id="4822at2759"/>
<dbReference type="InterPro" id="IPR040169">
    <property type="entry name" value="SUGP1/2"/>
</dbReference>
<keyword evidence="2" id="KW-0507">mRNA processing</keyword>
<dbReference type="PANTHER" id="PTHR23340">
    <property type="entry name" value="ARGININE/SERINE RICH SPLICING FACTOR SF4/14"/>
    <property type="match status" value="1"/>
</dbReference>
<dbReference type="GO" id="GO:0005524">
    <property type="term" value="F:ATP binding"/>
    <property type="evidence" value="ECO:0007669"/>
    <property type="project" value="InterPro"/>
</dbReference>
<dbReference type="EMBL" id="CAJVPI010000237">
    <property type="protein sequence ID" value="CAG8506129.1"/>
    <property type="molecule type" value="Genomic_DNA"/>
</dbReference>
<evidence type="ECO:0000313" key="9">
    <source>
        <dbReference type="Proteomes" id="UP000789739"/>
    </source>
</evidence>
<feature type="region of interest" description="Disordered" evidence="5">
    <location>
        <begin position="425"/>
        <end position="457"/>
    </location>
</feature>
<feature type="region of interest" description="Disordered" evidence="5">
    <location>
        <begin position="598"/>
        <end position="620"/>
    </location>
</feature>
<dbReference type="GO" id="GO:0003723">
    <property type="term" value="F:RNA binding"/>
    <property type="evidence" value="ECO:0007669"/>
    <property type="project" value="TreeGrafter"/>
</dbReference>
<dbReference type="InterPro" id="IPR000467">
    <property type="entry name" value="G_patch_dom"/>
</dbReference>
<evidence type="ECO:0000256" key="1">
    <source>
        <dbReference type="ARBA" id="ARBA00004123"/>
    </source>
</evidence>
<evidence type="ECO:0000259" key="7">
    <source>
        <dbReference type="PROSITE" id="PS50174"/>
    </source>
</evidence>
<evidence type="ECO:0000256" key="5">
    <source>
        <dbReference type="SAM" id="MobiDB-lite"/>
    </source>
</evidence>
<dbReference type="InterPro" id="IPR011009">
    <property type="entry name" value="Kinase-like_dom_sf"/>
</dbReference>
<dbReference type="GO" id="GO:0004672">
    <property type="term" value="F:protein kinase activity"/>
    <property type="evidence" value="ECO:0007669"/>
    <property type="project" value="InterPro"/>
</dbReference>
<feature type="region of interest" description="Disordered" evidence="5">
    <location>
        <begin position="376"/>
        <end position="395"/>
    </location>
</feature>
<dbReference type="Pfam" id="PF07714">
    <property type="entry name" value="PK_Tyr_Ser-Thr"/>
    <property type="match status" value="1"/>
</dbReference>
<dbReference type="PANTHER" id="PTHR23340:SF0">
    <property type="entry name" value="SURP AND G-PATCH DOMAIN-CONTAINING PROTEIN 1 ISOFORM X1"/>
    <property type="match status" value="1"/>
</dbReference>
<dbReference type="SUPFAM" id="SSF56112">
    <property type="entry name" value="Protein kinase-like (PK-like)"/>
    <property type="match status" value="1"/>
</dbReference>
<dbReference type="PROSITE" id="PS50174">
    <property type="entry name" value="G_PATCH"/>
    <property type="match status" value="1"/>
</dbReference>
<evidence type="ECO:0000256" key="2">
    <source>
        <dbReference type="ARBA" id="ARBA00022664"/>
    </source>
</evidence>
<feature type="domain" description="Protein kinase" evidence="6">
    <location>
        <begin position="88"/>
        <end position="374"/>
    </location>
</feature>
<name>A0A9N8ZTH1_9GLOM</name>
<keyword evidence="3" id="KW-0508">mRNA splicing</keyword>
<feature type="domain" description="G-patch" evidence="7">
    <location>
        <begin position="566"/>
        <end position="613"/>
    </location>
</feature>
<keyword evidence="9" id="KW-1185">Reference proteome</keyword>
<accession>A0A9N8ZTH1</accession>
<feature type="compositionally biased region" description="Basic and acidic residues" evidence="5">
    <location>
        <begin position="434"/>
        <end position="444"/>
    </location>
</feature>
<dbReference type="Proteomes" id="UP000789739">
    <property type="component" value="Unassembled WGS sequence"/>
</dbReference>
<dbReference type="GO" id="GO:0008380">
    <property type="term" value="P:RNA splicing"/>
    <property type="evidence" value="ECO:0007669"/>
    <property type="project" value="UniProtKB-KW"/>
</dbReference>
<dbReference type="GO" id="GO:0006397">
    <property type="term" value="P:mRNA processing"/>
    <property type="evidence" value="ECO:0007669"/>
    <property type="project" value="UniProtKB-KW"/>
</dbReference>
<dbReference type="PROSITE" id="PS50011">
    <property type="entry name" value="PROTEIN_KINASE_DOM"/>
    <property type="match status" value="1"/>
</dbReference>
<dbReference type="AlphaFoldDB" id="A0A9N8ZTH1"/>
<comment type="subcellular location">
    <subcellularLocation>
        <location evidence="1">Nucleus</location>
    </subcellularLocation>
</comment>
<dbReference type="InterPro" id="IPR000719">
    <property type="entry name" value="Prot_kinase_dom"/>
</dbReference>